<evidence type="ECO:0000313" key="2">
    <source>
        <dbReference type="EMBL" id="KAE7996051.1"/>
    </source>
</evidence>
<name>A0A5N6QC61_9ROSI</name>
<dbReference type="OrthoDB" id="1741599at2759"/>
<organism evidence="2 3">
    <name type="scientific">Carpinus fangiana</name>
    <dbReference type="NCBI Taxonomy" id="176857"/>
    <lineage>
        <taxon>Eukaryota</taxon>
        <taxon>Viridiplantae</taxon>
        <taxon>Streptophyta</taxon>
        <taxon>Embryophyta</taxon>
        <taxon>Tracheophyta</taxon>
        <taxon>Spermatophyta</taxon>
        <taxon>Magnoliopsida</taxon>
        <taxon>eudicotyledons</taxon>
        <taxon>Gunneridae</taxon>
        <taxon>Pentapetalae</taxon>
        <taxon>rosids</taxon>
        <taxon>fabids</taxon>
        <taxon>Fagales</taxon>
        <taxon>Betulaceae</taxon>
        <taxon>Carpinus</taxon>
    </lineage>
</organism>
<evidence type="ECO:0000313" key="3">
    <source>
        <dbReference type="Proteomes" id="UP000327013"/>
    </source>
</evidence>
<dbReference type="Proteomes" id="UP000327013">
    <property type="component" value="Chromosome 1"/>
</dbReference>
<proteinExistence type="predicted"/>
<feature type="compositionally biased region" description="Polar residues" evidence="1">
    <location>
        <begin position="1"/>
        <end position="16"/>
    </location>
</feature>
<sequence>MISVASSSTEPQNQEFSAPKIPPTNPSQAAASVFKSKLPEIPISDHLPLHTYCFEHLAKFADRPCLIIGSTGKTYSFAETHLVSRKVAAKRQK</sequence>
<feature type="region of interest" description="Disordered" evidence="1">
    <location>
        <begin position="1"/>
        <end position="29"/>
    </location>
</feature>
<reference evidence="2 3" key="1">
    <citation type="submission" date="2019-06" db="EMBL/GenBank/DDBJ databases">
        <title>A chromosomal-level reference genome of Carpinus fangiana (Coryloideae, Betulaceae).</title>
        <authorList>
            <person name="Yang X."/>
            <person name="Wang Z."/>
            <person name="Zhang L."/>
            <person name="Hao G."/>
            <person name="Liu J."/>
            <person name="Yang Y."/>
        </authorList>
    </citation>
    <scope>NUCLEOTIDE SEQUENCE [LARGE SCALE GENOMIC DNA]</scope>
    <source>
        <strain evidence="2">Cfa_2016G</strain>
        <tissue evidence="2">Leaf</tissue>
    </source>
</reference>
<dbReference type="EMBL" id="CM017321">
    <property type="protein sequence ID" value="KAE7996051.1"/>
    <property type="molecule type" value="Genomic_DNA"/>
</dbReference>
<dbReference type="AlphaFoldDB" id="A0A5N6QC61"/>
<dbReference type="InterPro" id="IPR042099">
    <property type="entry name" value="ANL_N_sf"/>
</dbReference>
<protein>
    <submittedName>
        <fullName evidence="2">Uncharacterized protein</fullName>
    </submittedName>
</protein>
<dbReference type="Gene3D" id="3.40.50.12780">
    <property type="entry name" value="N-terminal domain of ligase-like"/>
    <property type="match status" value="1"/>
</dbReference>
<keyword evidence="3" id="KW-1185">Reference proteome</keyword>
<accession>A0A5N6QC61</accession>
<evidence type="ECO:0000256" key="1">
    <source>
        <dbReference type="SAM" id="MobiDB-lite"/>
    </source>
</evidence>
<gene>
    <name evidence="2" type="ORF">FH972_000800</name>
</gene>